<proteinExistence type="predicted"/>
<comment type="caution">
    <text evidence="1">The sequence shown here is derived from an EMBL/GenBank/DDBJ whole genome shotgun (WGS) entry which is preliminary data.</text>
</comment>
<gene>
    <name evidence="1" type="ORF">HNQ62_002075</name>
</gene>
<dbReference type="RefSeq" id="WP_260311174.1">
    <property type="nucleotide sequence ID" value="NZ_CP045484.1"/>
</dbReference>
<organism evidence="1 2">
    <name type="scientific">Sulfurisphaera ohwakuensis</name>
    <dbReference type="NCBI Taxonomy" id="69656"/>
    <lineage>
        <taxon>Archaea</taxon>
        <taxon>Thermoproteota</taxon>
        <taxon>Thermoprotei</taxon>
        <taxon>Sulfolobales</taxon>
        <taxon>Sulfolobaceae</taxon>
        <taxon>Sulfurisphaera</taxon>
    </lineage>
</organism>
<evidence type="ECO:0000313" key="2">
    <source>
        <dbReference type="Proteomes" id="UP000582213"/>
    </source>
</evidence>
<reference evidence="1 2" key="1">
    <citation type="submission" date="2020-08" db="EMBL/GenBank/DDBJ databases">
        <title>Genomic Encyclopedia of Type Strains, Phase IV (KMG-IV): sequencing the most valuable type-strain genomes for metagenomic binning, comparative biology and taxonomic classification.</title>
        <authorList>
            <person name="Goeker M."/>
        </authorList>
    </citation>
    <scope>NUCLEOTIDE SEQUENCE [LARGE SCALE GENOMIC DNA]</scope>
    <source>
        <strain evidence="1 2">DSM 12421</strain>
    </source>
</reference>
<dbReference type="Proteomes" id="UP000582213">
    <property type="component" value="Unassembled WGS sequence"/>
</dbReference>
<protein>
    <submittedName>
        <fullName evidence="1">Uncharacterized protein</fullName>
    </submittedName>
</protein>
<dbReference type="AlphaFoldDB" id="A0A7J9RTZ1"/>
<evidence type="ECO:0000313" key="1">
    <source>
        <dbReference type="EMBL" id="MBB5254301.1"/>
    </source>
</evidence>
<dbReference type="GeneID" id="77101423"/>
<dbReference type="EMBL" id="JACHFY010000013">
    <property type="protein sequence ID" value="MBB5254301.1"/>
    <property type="molecule type" value="Genomic_DNA"/>
</dbReference>
<accession>A0A7J9RTZ1</accession>
<sequence>MRCLDLVKEEAEHNDKKNDDPCPFSLDIRALATLAKIIIVVVLL</sequence>
<name>A0A7J9RTZ1_SULOH</name>